<dbReference type="EMBL" id="AOBV01000004">
    <property type="protein sequence ID" value="ELV08589.1"/>
    <property type="molecule type" value="Genomic_DNA"/>
</dbReference>
<name>L8Y0J6_9GAMM</name>
<dbReference type="HOGENOM" id="CLU_344162_0_0_6"/>
<gene>
    <name evidence="1" type="ORF">F387_01190</name>
</gene>
<comment type="caution">
    <text evidence="1">The sequence shown here is derived from an EMBL/GenBank/DDBJ whole genome shotgun (WGS) entry which is preliminary data.</text>
</comment>
<keyword evidence="2" id="KW-1185">Reference proteome</keyword>
<organism evidence="1 2">
    <name type="scientific">Wohlfahrtiimonas chitiniclastica SH04</name>
    <dbReference type="NCBI Taxonomy" id="1261130"/>
    <lineage>
        <taxon>Bacteria</taxon>
        <taxon>Pseudomonadati</taxon>
        <taxon>Pseudomonadota</taxon>
        <taxon>Gammaproteobacteria</taxon>
        <taxon>Cardiobacteriales</taxon>
        <taxon>Ignatzschineriaceae</taxon>
        <taxon>Wohlfahrtiimonas</taxon>
    </lineage>
</organism>
<evidence type="ECO:0000313" key="1">
    <source>
        <dbReference type="EMBL" id="ELV08589.1"/>
    </source>
</evidence>
<dbReference type="Proteomes" id="UP000011617">
    <property type="component" value="Unassembled WGS sequence"/>
</dbReference>
<sequence length="822" mass="93113">MIYRNISFGYYSTMKATKPQKFIDWDALASLVGSPLNMAKDKAPLITPHNANGKTKDYANKAAYHIIVIDFDDVSYTVNEGIKKIEALYQGAFLYFTTASHLQAGKGNRFKVIIPINRPLNVEEYTSLSNGVALLFDSDLAQARPTQGFYAPNTLDRANYQGDLITGNGSHLNDDCELFKQAIRRYKQLINTQTEKAIKSLPKPHTYKGSNNGIIDLINQSYDIESLLQSNGYIKRGKCWLAPNSTSGMAGVHIIDGKRVYSHHSNDPLSAAKHDNHSLDVADVLCALHYHGDFSEMIKVEANNLDSEGQKARQKEYMQKQKTNTPDAAYTTTAANEIVYKALSILKASLNINLNNDELIAKAGINLAAIDGMINNTLRMTNNTKCFFLLTKDGTLNNHVKSSALNHMQHLHGRLFDDEKLSLFIQEHGHQEQAKEIKDEFKKALQSHIYFHIEHYNQRMEIHHSSDIFAEQSIINFTKTAAILTYAHSPLSFNGAIQYDNDVIEDYKAHFPEFLDVLSFIIDARFAPDRKNAYLWLHMPSNWGKSFFKGILNNLNIGVEVNESEIKNAFKGNPVGLQPTNFIGKFAMIFEEFKSVNSEMKQLENTLSLAPKGLPTCKVDIYAKLFFSAETVGSLMGSAGIEDQFANRFSYINRSAANDISNALDDRALFKELGSYEYMKHITSYTMEYFNRRIDEYKAMGKDAAHSHAIEQLNKFHDKYAIDKYAQRLSKELPKISSEFLAYLYAHDDRTLHCNDGYYLQRPAKRLEEWIDEAYDMHESRTLKHKKNTLLGLISKDGTGKAKPINTPEGKIRALPLRKMRA</sequence>
<dbReference type="PATRIC" id="fig|1261130.3.peg.673"/>
<reference evidence="1 2" key="1">
    <citation type="journal article" date="2013" name="Genome Announc.">
        <title>Complete Genome Sequence of Wohlfahrtiimonas chitiniclastica Strain SH04, Isolated from Chrysomya megacephala Collected from Pudong International Airport in China.</title>
        <authorList>
            <person name="Cao X.M."/>
            <person name="Chen T."/>
            <person name="Xu L.Z."/>
            <person name="Yao L.S."/>
            <person name="Qi J."/>
            <person name="Zhang X.L."/>
            <person name="Yan Q.L."/>
            <person name="Deng Y.H."/>
            <person name="Guo T.Y."/>
            <person name="Wang J."/>
            <person name="Hu K.X."/>
            <person name="Xu B.L."/>
        </authorList>
    </citation>
    <scope>NUCLEOTIDE SEQUENCE [LARGE SCALE GENOMIC DNA]</scope>
    <source>
        <strain evidence="1 2">SH04</strain>
    </source>
</reference>
<dbReference type="AlphaFoldDB" id="L8Y0J6"/>
<proteinExistence type="predicted"/>
<accession>L8Y0J6</accession>
<dbReference type="RefSeq" id="WP_008315157.1">
    <property type="nucleotide sequence ID" value="NZ_KB372778.1"/>
</dbReference>
<protein>
    <submittedName>
        <fullName evidence="1">Uncharacterized protein</fullName>
    </submittedName>
</protein>
<evidence type="ECO:0000313" key="2">
    <source>
        <dbReference type="Proteomes" id="UP000011617"/>
    </source>
</evidence>